<feature type="non-terminal residue" evidence="14">
    <location>
        <position position="1"/>
    </location>
</feature>
<evidence type="ECO:0000256" key="6">
    <source>
        <dbReference type="ARBA" id="ARBA00022728"/>
    </source>
</evidence>
<organism evidence="14 15">
    <name type="scientific">Piprites chloris</name>
    <name type="common">Wing-barred manakin</name>
    <dbReference type="NCBI Taxonomy" id="114369"/>
    <lineage>
        <taxon>Eukaryota</taxon>
        <taxon>Metazoa</taxon>
        <taxon>Chordata</taxon>
        <taxon>Craniata</taxon>
        <taxon>Vertebrata</taxon>
        <taxon>Euteleostomi</taxon>
        <taxon>Archelosauria</taxon>
        <taxon>Archosauria</taxon>
        <taxon>Dinosauria</taxon>
        <taxon>Saurischia</taxon>
        <taxon>Theropoda</taxon>
        <taxon>Coelurosauria</taxon>
        <taxon>Aves</taxon>
        <taxon>Neognathae</taxon>
        <taxon>Neoaves</taxon>
        <taxon>Telluraves</taxon>
        <taxon>Australaves</taxon>
        <taxon>Passeriformes</taxon>
        <taxon>Pipridae</taxon>
        <taxon>Piprites</taxon>
    </lineage>
</organism>
<reference evidence="14 15" key="1">
    <citation type="submission" date="2019-09" db="EMBL/GenBank/DDBJ databases">
        <title>Bird 10,000 Genomes (B10K) Project - Family phase.</title>
        <authorList>
            <person name="Zhang G."/>
        </authorList>
    </citation>
    <scope>NUCLEOTIDE SEQUENCE [LARGE SCALE GENOMIC DNA]</scope>
    <source>
        <strain evidence="14">B10K-DU-007-02</strain>
        <tissue evidence="14">Mixed tissue sample</tissue>
    </source>
</reference>
<evidence type="ECO:0000256" key="11">
    <source>
        <dbReference type="SAM" id="MobiDB-lite"/>
    </source>
</evidence>
<keyword evidence="8" id="KW-0862">Zinc</keyword>
<dbReference type="PANTHER" id="PTHR32297:SF1">
    <property type="entry name" value="SODIUM CHANNEL MODIFIER 1"/>
    <property type="match status" value="1"/>
</dbReference>
<evidence type="ECO:0000256" key="2">
    <source>
        <dbReference type="ARBA" id="ARBA00004642"/>
    </source>
</evidence>
<dbReference type="InterPro" id="IPR031625">
    <property type="entry name" value="SCNM1_acidic"/>
</dbReference>
<dbReference type="AlphaFoldDB" id="A0A7L0JEC2"/>
<feature type="domain" description="Sodium channel modifier 1 acidic C-terminal" evidence="13">
    <location>
        <begin position="209"/>
        <end position="255"/>
    </location>
</feature>
<dbReference type="InterPro" id="IPR033570">
    <property type="entry name" value="SCNM1"/>
</dbReference>
<gene>
    <name evidence="14" type="primary">Scnm1</name>
    <name evidence="14" type="ORF">PIPCHL_R08836</name>
</gene>
<evidence type="ECO:0000313" key="15">
    <source>
        <dbReference type="Proteomes" id="UP000520962"/>
    </source>
</evidence>
<dbReference type="GO" id="GO:0016607">
    <property type="term" value="C:nuclear speck"/>
    <property type="evidence" value="ECO:0007669"/>
    <property type="project" value="UniProtKB-SubCell"/>
</dbReference>
<dbReference type="GO" id="GO:0005681">
    <property type="term" value="C:spliceosomal complex"/>
    <property type="evidence" value="ECO:0007669"/>
    <property type="project" value="UniProtKB-KW"/>
</dbReference>
<evidence type="ECO:0000259" key="13">
    <source>
        <dbReference type="Pfam" id="PF15805"/>
    </source>
</evidence>
<dbReference type="GO" id="GO:0008380">
    <property type="term" value="P:RNA splicing"/>
    <property type="evidence" value="ECO:0007669"/>
    <property type="project" value="UniProtKB-KW"/>
</dbReference>
<evidence type="ECO:0000256" key="3">
    <source>
        <dbReference type="ARBA" id="ARBA00020620"/>
    </source>
</evidence>
<accession>A0A7L0JEC2</accession>
<evidence type="ECO:0000313" key="14">
    <source>
        <dbReference type="EMBL" id="NXK42961.1"/>
    </source>
</evidence>
<evidence type="ECO:0000256" key="5">
    <source>
        <dbReference type="ARBA" id="ARBA00022723"/>
    </source>
</evidence>
<comment type="subcellular location">
    <subcellularLocation>
        <location evidence="1">Nucleus speckle</location>
    </subcellularLocation>
    <subcellularLocation>
        <location evidence="2">Nucleus</location>
        <location evidence="2">Nucleoplasm</location>
    </subcellularLocation>
</comment>
<comment type="caution">
    <text evidence="14">The sequence shown here is derived from an EMBL/GenBank/DDBJ whole genome shotgun (WGS) entry which is preliminary data.</text>
</comment>
<keyword evidence="6" id="KW-0747">Spliceosome</keyword>
<dbReference type="Pfam" id="PF15805">
    <property type="entry name" value="SCNM1_acidic"/>
    <property type="match status" value="1"/>
</dbReference>
<evidence type="ECO:0000256" key="8">
    <source>
        <dbReference type="ARBA" id="ARBA00022833"/>
    </source>
</evidence>
<proteinExistence type="predicted"/>
<name>A0A7L0JEC2_PIPCL</name>
<sequence length="256" mass="27869">MSFKRDGDDPGPLGALQKRRVSDLLANSIPEDEALLLRSGRFACAVCPHRPVCDTLEALAVHRAGRRHLHSLQRSYGRNRSLPAPVAPGEAPGVQGSQAPLLARTRRITHSALLKSTPYSSCCRRKGAQGSSSQASTTRMVPEPLRDAGESQESAALLLEHGSGRAGRTWIVPGLSHSRGSHTHLVPSPEVPKAPTQKEKSCSVWDELSPERRRLLQHHLHLRSSGWLQDPSGKWVKDGNAEFDSDEDEPPALPPT</sequence>
<evidence type="ECO:0000259" key="12">
    <source>
        <dbReference type="Pfam" id="PF15803"/>
    </source>
</evidence>
<dbReference type="GO" id="GO:0008270">
    <property type="term" value="F:zinc ion binding"/>
    <property type="evidence" value="ECO:0007669"/>
    <property type="project" value="UniProtKB-KW"/>
</dbReference>
<keyword evidence="10" id="KW-0539">Nucleus</keyword>
<dbReference type="Proteomes" id="UP000520962">
    <property type="component" value="Unassembled WGS sequence"/>
</dbReference>
<evidence type="ECO:0000256" key="4">
    <source>
        <dbReference type="ARBA" id="ARBA00022664"/>
    </source>
</evidence>
<protein>
    <recommendedName>
        <fullName evidence="3">Sodium channel modifier 1</fullName>
    </recommendedName>
</protein>
<dbReference type="InterPro" id="IPR031622">
    <property type="entry name" value="Znf-SCNM1"/>
</dbReference>
<feature type="domain" description="Sodium channel modifier 1 zinc-finger" evidence="12">
    <location>
        <begin position="44"/>
        <end position="70"/>
    </location>
</feature>
<feature type="region of interest" description="Disordered" evidence="11">
    <location>
        <begin position="123"/>
        <end position="152"/>
    </location>
</feature>
<keyword evidence="5" id="KW-0479">Metal-binding</keyword>
<evidence type="ECO:0000256" key="9">
    <source>
        <dbReference type="ARBA" id="ARBA00023187"/>
    </source>
</evidence>
<evidence type="ECO:0000256" key="10">
    <source>
        <dbReference type="ARBA" id="ARBA00023242"/>
    </source>
</evidence>
<dbReference type="GO" id="GO:0006397">
    <property type="term" value="P:mRNA processing"/>
    <property type="evidence" value="ECO:0007669"/>
    <property type="project" value="UniProtKB-KW"/>
</dbReference>
<keyword evidence="4" id="KW-0507">mRNA processing</keyword>
<feature type="non-terminal residue" evidence="14">
    <location>
        <position position="256"/>
    </location>
</feature>
<dbReference type="Pfam" id="PF15803">
    <property type="entry name" value="zf-SCNM1"/>
    <property type="match status" value="1"/>
</dbReference>
<keyword evidence="15" id="KW-1185">Reference proteome</keyword>
<feature type="region of interest" description="Disordered" evidence="11">
    <location>
        <begin position="179"/>
        <end position="203"/>
    </location>
</feature>
<dbReference type="PANTHER" id="PTHR32297">
    <property type="entry name" value="SODIUM CHANNEL MODIFIER 1"/>
    <property type="match status" value="1"/>
</dbReference>
<feature type="compositionally biased region" description="Polar residues" evidence="11">
    <location>
        <begin position="129"/>
        <end position="139"/>
    </location>
</feature>
<dbReference type="EMBL" id="VXAH01000660">
    <property type="protein sequence ID" value="NXK42961.1"/>
    <property type="molecule type" value="Genomic_DNA"/>
</dbReference>
<feature type="compositionally biased region" description="Acidic residues" evidence="11">
    <location>
        <begin position="241"/>
        <end position="250"/>
    </location>
</feature>
<keyword evidence="7" id="KW-0863">Zinc-finger</keyword>
<evidence type="ECO:0000256" key="7">
    <source>
        <dbReference type="ARBA" id="ARBA00022771"/>
    </source>
</evidence>
<feature type="region of interest" description="Disordered" evidence="11">
    <location>
        <begin position="222"/>
        <end position="256"/>
    </location>
</feature>
<keyword evidence="9" id="KW-0508">mRNA splicing</keyword>
<evidence type="ECO:0000256" key="1">
    <source>
        <dbReference type="ARBA" id="ARBA00004324"/>
    </source>
</evidence>